<dbReference type="EMBL" id="BGPR01097856">
    <property type="protein sequence ID" value="GBM47007.1"/>
    <property type="molecule type" value="Genomic_DNA"/>
</dbReference>
<name>A0A4Y2FZV2_ARAVE</name>
<sequence length="94" mass="10751">MATIGNSRSKLLNHTNKMINDSFKSDYHETGRAEIIFVFINGKECTLDNHDWTLTDLTCTRPTNKADLRWNRVSRLQPSVCETETLPRSNPGAR</sequence>
<protein>
    <submittedName>
        <fullName evidence="1">Uncharacterized protein</fullName>
    </submittedName>
</protein>
<evidence type="ECO:0000313" key="3">
    <source>
        <dbReference type="Proteomes" id="UP000499080"/>
    </source>
</evidence>
<evidence type="ECO:0000313" key="1">
    <source>
        <dbReference type="EMBL" id="GBM46990.1"/>
    </source>
</evidence>
<organism evidence="1 3">
    <name type="scientific">Araneus ventricosus</name>
    <name type="common">Orbweaver spider</name>
    <name type="synonym">Epeira ventricosa</name>
    <dbReference type="NCBI Taxonomy" id="182803"/>
    <lineage>
        <taxon>Eukaryota</taxon>
        <taxon>Metazoa</taxon>
        <taxon>Ecdysozoa</taxon>
        <taxon>Arthropoda</taxon>
        <taxon>Chelicerata</taxon>
        <taxon>Arachnida</taxon>
        <taxon>Araneae</taxon>
        <taxon>Araneomorphae</taxon>
        <taxon>Entelegynae</taxon>
        <taxon>Araneoidea</taxon>
        <taxon>Araneidae</taxon>
        <taxon>Araneus</taxon>
    </lineage>
</organism>
<gene>
    <name evidence="1" type="ORF">AVEN_111951_1</name>
    <name evidence="2" type="ORF">AVEN_221980_1</name>
</gene>
<evidence type="ECO:0000313" key="2">
    <source>
        <dbReference type="EMBL" id="GBM47007.1"/>
    </source>
</evidence>
<dbReference type="Proteomes" id="UP000499080">
    <property type="component" value="Unassembled WGS sequence"/>
</dbReference>
<accession>A0A4Y2FZV2</accession>
<comment type="caution">
    <text evidence="1">The sequence shown here is derived from an EMBL/GenBank/DDBJ whole genome shotgun (WGS) entry which is preliminary data.</text>
</comment>
<proteinExistence type="predicted"/>
<reference evidence="1 3" key="1">
    <citation type="journal article" date="2019" name="Sci. Rep.">
        <title>Orb-weaving spider Araneus ventricosus genome elucidates the spidroin gene catalogue.</title>
        <authorList>
            <person name="Kono N."/>
            <person name="Nakamura H."/>
            <person name="Ohtoshi R."/>
            <person name="Moran D.A.P."/>
            <person name="Shinohara A."/>
            <person name="Yoshida Y."/>
            <person name="Fujiwara M."/>
            <person name="Mori M."/>
            <person name="Tomita M."/>
            <person name="Arakawa K."/>
        </authorList>
    </citation>
    <scope>NUCLEOTIDE SEQUENCE [LARGE SCALE GENOMIC DNA]</scope>
</reference>
<dbReference type="EMBL" id="BGPR01097850">
    <property type="protein sequence ID" value="GBM46990.1"/>
    <property type="molecule type" value="Genomic_DNA"/>
</dbReference>
<dbReference type="AlphaFoldDB" id="A0A4Y2FZV2"/>
<keyword evidence="3" id="KW-1185">Reference proteome</keyword>